<dbReference type="EMBL" id="CP002199">
    <property type="protein sequence ID" value="ADN17864.1"/>
    <property type="molecule type" value="Genomic_DNA"/>
</dbReference>
<dbReference type="InterPro" id="IPR052950">
    <property type="entry name" value="CISD"/>
</dbReference>
<evidence type="ECO:0000259" key="5">
    <source>
        <dbReference type="SMART" id="SM00704"/>
    </source>
</evidence>
<dbReference type="AlphaFoldDB" id="E0ULN4"/>
<dbReference type="KEGG" id="cyj:Cyan7822_6017"/>
<dbReference type="OrthoDB" id="9793389at2"/>
<keyword evidence="7" id="KW-1185">Reference proteome</keyword>
<dbReference type="PANTHER" id="PTHR46491:SF3">
    <property type="entry name" value="CDGSH IRON-SULFUR DOMAIN-CONTAINING PROTEIN 3, MITOCHONDRIAL"/>
    <property type="match status" value="1"/>
</dbReference>
<dbReference type="RefSeq" id="WP_013334614.1">
    <property type="nucleotide sequence ID" value="NC_014533.1"/>
</dbReference>
<feature type="domain" description="Iron-binding zinc finger CDGSH type" evidence="5">
    <location>
        <begin position="46"/>
        <end position="77"/>
    </location>
</feature>
<evidence type="ECO:0000313" key="6">
    <source>
        <dbReference type="EMBL" id="ADN17864.1"/>
    </source>
</evidence>
<keyword evidence="3" id="KW-0408">Iron</keyword>
<evidence type="ECO:0000256" key="4">
    <source>
        <dbReference type="ARBA" id="ARBA00023014"/>
    </source>
</evidence>
<dbReference type="HOGENOM" id="CLU_145019_2_1_3"/>
<dbReference type="GO" id="GO:0051537">
    <property type="term" value="F:2 iron, 2 sulfur cluster binding"/>
    <property type="evidence" value="ECO:0007669"/>
    <property type="project" value="UniProtKB-KW"/>
</dbReference>
<evidence type="ECO:0000256" key="1">
    <source>
        <dbReference type="ARBA" id="ARBA00022714"/>
    </source>
</evidence>
<organism evidence="6 7">
    <name type="scientific">Gloeothece verrucosa (strain PCC 7822)</name>
    <name type="common">Cyanothece sp. (strain PCC 7822)</name>
    <dbReference type="NCBI Taxonomy" id="497965"/>
    <lineage>
        <taxon>Bacteria</taxon>
        <taxon>Bacillati</taxon>
        <taxon>Cyanobacteriota</taxon>
        <taxon>Cyanophyceae</taxon>
        <taxon>Oscillatoriophycideae</taxon>
        <taxon>Chroococcales</taxon>
        <taxon>Aphanothecaceae</taxon>
        <taxon>Gloeothece</taxon>
        <taxon>Gloeothece verrucosa</taxon>
    </lineage>
</organism>
<name>E0ULN4_GLOV7</name>
<keyword evidence="4" id="KW-0411">Iron-sulfur</keyword>
<geneLocation type="plasmid" evidence="6 7">
    <name>Cy782201</name>
</geneLocation>
<keyword evidence="2" id="KW-0479">Metal-binding</keyword>
<dbReference type="Proteomes" id="UP000008206">
    <property type="component" value="Plasmid Cy782201"/>
</dbReference>
<evidence type="ECO:0000313" key="7">
    <source>
        <dbReference type="Proteomes" id="UP000008206"/>
    </source>
</evidence>
<proteinExistence type="predicted"/>
<gene>
    <name evidence="6" type="ordered locus">Cyan7822_6017</name>
</gene>
<dbReference type="InterPro" id="IPR018967">
    <property type="entry name" value="FeS-contain_CDGSH-typ"/>
</dbReference>
<evidence type="ECO:0000256" key="3">
    <source>
        <dbReference type="ARBA" id="ARBA00023004"/>
    </source>
</evidence>
<dbReference type="SMART" id="SM00704">
    <property type="entry name" value="ZnF_CDGSH"/>
    <property type="match status" value="2"/>
</dbReference>
<dbReference type="GO" id="GO:0046872">
    <property type="term" value="F:metal ion binding"/>
    <property type="evidence" value="ECO:0007669"/>
    <property type="project" value="UniProtKB-KW"/>
</dbReference>
<feature type="domain" description="Iron-binding zinc finger CDGSH type" evidence="5">
    <location>
        <begin position="9"/>
        <end position="45"/>
    </location>
</feature>
<evidence type="ECO:0000256" key="2">
    <source>
        <dbReference type="ARBA" id="ARBA00022723"/>
    </source>
</evidence>
<dbReference type="GO" id="GO:0005737">
    <property type="term" value="C:cytoplasm"/>
    <property type="evidence" value="ECO:0007669"/>
    <property type="project" value="UniProtKB-ARBA"/>
</dbReference>
<sequence length="78" mass="8705">MNRPTITNQKPKIVELDSGVYFGCTCGQSDKFPFCDGTHKNTDFVPVKLTLSEKKKVAFCECKKSQNTPFCDGSHSQL</sequence>
<dbReference type="Pfam" id="PF09360">
    <property type="entry name" value="zf-CDGSH"/>
    <property type="match status" value="2"/>
</dbReference>
<dbReference type="InterPro" id="IPR042216">
    <property type="entry name" value="MitoNEET_CISD"/>
</dbReference>
<dbReference type="PANTHER" id="PTHR46491">
    <property type="entry name" value="CDGSH IRON SULFUR DOMAIN PROTEIN HOMOLOG"/>
    <property type="match status" value="1"/>
</dbReference>
<keyword evidence="1" id="KW-0001">2Fe-2S</keyword>
<reference evidence="7" key="1">
    <citation type="journal article" date="2011" name="MBio">
        <title>Novel metabolic attributes of the genus Cyanothece, comprising a group of unicellular nitrogen-fixing Cyanobacteria.</title>
        <authorList>
            <person name="Bandyopadhyay A."/>
            <person name="Elvitigala T."/>
            <person name="Welsh E."/>
            <person name="Stockel J."/>
            <person name="Liberton M."/>
            <person name="Min H."/>
            <person name="Sherman L.A."/>
            <person name="Pakrasi H.B."/>
        </authorList>
    </citation>
    <scope>NUCLEOTIDE SEQUENCE [LARGE SCALE GENOMIC DNA]</scope>
    <source>
        <strain evidence="7">PCC 7822</strain>
        <plasmid evidence="7">Cy782201</plasmid>
    </source>
</reference>
<keyword evidence="6" id="KW-0614">Plasmid</keyword>
<protein>
    <submittedName>
        <fullName evidence="6">Iron sulfur domain-containing, CDGSH-type</fullName>
    </submittedName>
</protein>
<accession>E0ULN4</accession>
<dbReference type="Gene3D" id="3.40.5.90">
    <property type="entry name" value="CDGSH iron-sulfur domain, mitoNEET-type"/>
    <property type="match status" value="2"/>
</dbReference>